<dbReference type="Proteomes" id="UP001320609">
    <property type="component" value="Unassembled WGS sequence"/>
</dbReference>
<reference evidence="1 2" key="1">
    <citation type="submission" date="2022-03" db="EMBL/GenBank/DDBJ databases">
        <title>Genomic signatures underlying metal tolerance in selected Arctic bacterial isolates.</title>
        <authorList>
            <person name="Thomas F.A."/>
            <person name="Venkatachalam S."/>
            <person name="Krishnan K.P."/>
        </authorList>
    </citation>
    <scope>NUCLEOTIDE SEQUENCE [LARGE SCALE GENOMIC DNA]</scope>
    <source>
        <strain evidence="1 2">HM116</strain>
    </source>
</reference>
<name>A0ABS9S463_9GAMM</name>
<dbReference type="RefSeq" id="WP_240717186.1">
    <property type="nucleotide sequence ID" value="NZ_JAKVTW010000002.1"/>
</dbReference>
<accession>A0ABS9S463</accession>
<gene>
    <name evidence="1" type="ORF">MLE19_06200</name>
</gene>
<dbReference type="EMBL" id="JAKVTW010000002">
    <property type="protein sequence ID" value="MCH4810915.1"/>
    <property type="molecule type" value="Genomic_DNA"/>
</dbReference>
<dbReference type="InterPro" id="IPR041160">
    <property type="entry name" value="LD_cluster2"/>
</dbReference>
<organism evidence="1 2">
    <name type="scientific">Vreelandella neptunia</name>
    <dbReference type="NCBI Taxonomy" id="115551"/>
    <lineage>
        <taxon>Bacteria</taxon>
        <taxon>Pseudomonadati</taxon>
        <taxon>Pseudomonadota</taxon>
        <taxon>Gammaproteobacteria</taxon>
        <taxon>Oceanospirillales</taxon>
        <taxon>Halomonadaceae</taxon>
        <taxon>Vreelandella</taxon>
    </lineage>
</organism>
<comment type="caution">
    <text evidence="1">The sequence shown here is derived from an EMBL/GenBank/DDBJ whole genome shotgun (WGS) entry which is preliminary data.</text>
</comment>
<sequence>MSELNKRLIALSVSDAPDRARLGFPQREIDRAVLTICTALVRAGAEIGYGGNLDPNGYTFKIFRHLAGAYAGMRETPFHHFIPEPVARNTTYEHLHEALNEGRGVVQTKIARGDAFFNARLGGGGIRLDGRVVQNDAQLTAWFAEVPYALTTHAYSTARRKMAECCDARVIIGGKMGILADPLDIYDGAMPGIVEEAILALEAGKPLIVLGAFGGATRDIAIALGLLDQACKVPRTQQHVSYASAIKRIASLARCIPNEFHEELSNIADDDRSEQTAFQATSLIKKWLGNISVKQ</sequence>
<evidence type="ECO:0000313" key="2">
    <source>
        <dbReference type="Proteomes" id="UP001320609"/>
    </source>
</evidence>
<proteinExistence type="predicted"/>
<protein>
    <submittedName>
        <fullName evidence="1">Uncharacterized protein</fullName>
    </submittedName>
</protein>
<dbReference type="Pfam" id="PF18163">
    <property type="entry name" value="LD_cluster2"/>
    <property type="match status" value="1"/>
</dbReference>
<evidence type="ECO:0000313" key="1">
    <source>
        <dbReference type="EMBL" id="MCH4810915.1"/>
    </source>
</evidence>
<keyword evidence="2" id="KW-1185">Reference proteome</keyword>